<protein>
    <submittedName>
        <fullName evidence="1">Uncharacterized protein</fullName>
    </submittedName>
</protein>
<dbReference type="RefSeq" id="WP_157190678.1">
    <property type="nucleotide sequence ID" value="NZ_CP046621.1"/>
</dbReference>
<organism evidence="1 2">
    <name type="scientific">Pseudomonas alkylphenolica</name>
    <dbReference type="NCBI Taxonomy" id="237609"/>
    <lineage>
        <taxon>Bacteria</taxon>
        <taxon>Pseudomonadati</taxon>
        <taxon>Pseudomonadota</taxon>
        <taxon>Gammaproteobacteria</taxon>
        <taxon>Pseudomonadales</taxon>
        <taxon>Pseudomonadaceae</taxon>
        <taxon>Pseudomonas</taxon>
    </lineage>
</organism>
<keyword evidence="2" id="KW-1185">Reference proteome</keyword>
<sequence>MIRQIATLAQISPLQVRQGLFFSLALLLTLIAGQLHHSWQLVQDARAVATQAALVIRTPVPAQRALMQSQPAAVGSVSAEARAPRDRWVF</sequence>
<name>A0A6I6GLM0_9PSED</name>
<evidence type="ECO:0000313" key="2">
    <source>
        <dbReference type="Proteomes" id="UP000426235"/>
    </source>
</evidence>
<dbReference type="Proteomes" id="UP000426235">
    <property type="component" value="Chromosome"/>
</dbReference>
<evidence type="ECO:0000313" key="1">
    <source>
        <dbReference type="EMBL" id="QGW75352.1"/>
    </source>
</evidence>
<proteinExistence type="predicted"/>
<dbReference type="AlphaFoldDB" id="A0A6I6GLM0"/>
<dbReference type="EMBL" id="CP046621">
    <property type="protein sequence ID" value="QGW75352.1"/>
    <property type="molecule type" value="Genomic_DNA"/>
</dbReference>
<gene>
    <name evidence="1" type="ORF">GPJ81_01220</name>
</gene>
<accession>A0A6I6GLM0</accession>
<reference evidence="1" key="1">
    <citation type="submission" date="2019-12" db="EMBL/GenBank/DDBJ databases">
        <title>Hybrid Genome Assemblies of two High G+C Isolates from Undergraduate Microbiology Courses.</title>
        <authorList>
            <person name="Ne Ville C.J."/>
            <person name="Enright D."/>
            <person name="Hernandez I."/>
            <person name="Dodsworth J."/>
            <person name="Orwin P.M."/>
        </authorList>
    </citation>
    <scope>NUCLEOTIDE SEQUENCE [LARGE SCALE GENOMIC DNA]</scope>
    <source>
        <strain evidence="1">Neo</strain>
    </source>
</reference>